<evidence type="ECO:0000313" key="3">
    <source>
        <dbReference type="EMBL" id="AZP13306.1"/>
    </source>
</evidence>
<proteinExistence type="predicted"/>
<sequence length="306" mass="33360">MACHPNSLFRPRPSPASGRGSFQRWLHSYRRTGETKSLVIRQRALAHPIRHPSIANCLKRQAKGRSQLLPISTYARFMMNTEKQTGQLIGALLLIAMLLGLGNNFALNTPIFSGAGWLQNGAQMPLLFTAGALLGLLTSALMLAVAILAWPILRLSSPSLALAYLILSGIVVATTAMEQANFLAMRSLSLQFAKHPGLDPAMFELLRSMVGASRQWIHYIDKLIGGSAIFVMCLALYRSNLVPRIIAVCGMLAAPIQMCGISMALFMQDMPSLMLAPIALSLFALSLSLLYRGFAVPGYQARYART</sequence>
<feature type="transmembrane region" description="Helical" evidence="2">
    <location>
        <begin position="126"/>
        <end position="153"/>
    </location>
</feature>
<dbReference type="Pfam" id="PF14329">
    <property type="entry name" value="DUF4386"/>
    <property type="match status" value="1"/>
</dbReference>
<feature type="transmembrane region" description="Helical" evidence="2">
    <location>
        <begin position="244"/>
        <end position="267"/>
    </location>
</feature>
<evidence type="ECO:0000256" key="1">
    <source>
        <dbReference type="SAM" id="MobiDB-lite"/>
    </source>
</evidence>
<reference evidence="3 4" key="1">
    <citation type="journal article" date="2011" name="Int. J. Syst. Evol. Microbiol.">
        <title>Description of Undibacterium oligocarboniphilum sp. nov., isolated from purified water, and Undibacterium pigrum strain CCUG 49012 as the type strain of Undibacterium parvum sp. nov., and emended descriptions of the genus Undibacterium and the species Undibacterium pigrum.</title>
        <authorList>
            <person name="Eder W."/>
            <person name="Wanner G."/>
            <person name="Ludwig W."/>
            <person name="Busse H.J."/>
            <person name="Ziemke-Kageler F."/>
            <person name="Lang E."/>
        </authorList>
    </citation>
    <scope>NUCLEOTIDE SEQUENCE [LARGE SCALE GENOMIC DNA]</scope>
    <source>
        <strain evidence="3 4">DSM 23061</strain>
    </source>
</reference>
<gene>
    <name evidence="3" type="ORF">EJN92_15670</name>
</gene>
<dbReference type="AlphaFoldDB" id="A0A3S9HMH4"/>
<feature type="transmembrane region" description="Helical" evidence="2">
    <location>
        <begin position="216"/>
        <end position="237"/>
    </location>
</feature>
<feature type="transmembrane region" description="Helical" evidence="2">
    <location>
        <begin position="88"/>
        <end position="106"/>
    </location>
</feature>
<feature type="transmembrane region" description="Helical" evidence="2">
    <location>
        <begin position="273"/>
        <end position="295"/>
    </location>
</feature>
<name>A0A3S9HMH4_9BURK</name>
<dbReference type="InterPro" id="IPR025495">
    <property type="entry name" value="DUF4386"/>
</dbReference>
<dbReference type="EMBL" id="CP034464">
    <property type="protein sequence ID" value="AZP13306.1"/>
    <property type="molecule type" value="Genomic_DNA"/>
</dbReference>
<dbReference type="Proteomes" id="UP000275663">
    <property type="component" value="Chromosome"/>
</dbReference>
<feature type="transmembrane region" description="Helical" evidence="2">
    <location>
        <begin position="160"/>
        <end position="177"/>
    </location>
</feature>
<evidence type="ECO:0000313" key="4">
    <source>
        <dbReference type="Proteomes" id="UP000275663"/>
    </source>
</evidence>
<keyword evidence="2" id="KW-1133">Transmembrane helix</keyword>
<accession>A0A3S9HMH4</accession>
<protein>
    <submittedName>
        <fullName evidence="3">DUF4386 domain-containing protein</fullName>
    </submittedName>
</protein>
<dbReference type="KEGG" id="upv:EJN92_15670"/>
<feature type="region of interest" description="Disordered" evidence="1">
    <location>
        <begin position="1"/>
        <end position="21"/>
    </location>
</feature>
<keyword evidence="2" id="KW-0812">Transmembrane</keyword>
<organism evidence="3 4">
    <name type="scientific">Undibacterium parvum</name>
    <dbReference type="NCBI Taxonomy" id="401471"/>
    <lineage>
        <taxon>Bacteria</taxon>
        <taxon>Pseudomonadati</taxon>
        <taxon>Pseudomonadota</taxon>
        <taxon>Betaproteobacteria</taxon>
        <taxon>Burkholderiales</taxon>
        <taxon>Oxalobacteraceae</taxon>
        <taxon>Undibacterium</taxon>
    </lineage>
</organism>
<keyword evidence="4" id="KW-1185">Reference proteome</keyword>
<keyword evidence="2" id="KW-0472">Membrane</keyword>
<evidence type="ECO:0000256" key="2">
    <source>
        <dbReference type="SAM" id="Phobius"/>
    </source>
</evidence>